<evidence type="ECO:0008006" key="4">
    <source>
        <dbReference type="Google" id="ProtNLM"/>
    </source>
</evidence>
<dbReference type="InterPro" id="IPR010368">
    <property type="entry name" value="Com_YlbF"/>
</dbReference>
<name>B5IDR5_ACIB4</name>
<dbReference type="AlphaFoldDB" id="B5IDR5"/>
<keyword evidence="1" id="KW-0175">Coiled coil</keyword>
<dbReference type="eggNOG" id="arCOG04404">
    <property type="taxonomic scope" value="Archaea"/>
</dbReference>
<protein>
    <recommendedName>
        <fullName evidence="4">YlbF family regulator</fullName>
    </recommendedName>
</protein>
<evidence type="ECO:0000313" key="3">
    <source>
        <dbReference type="Proteomes" id="UP000001400"/>
    </source>
</evidence>
<dbReference type="HOGENOM" id="CLU_140243_1_0_2"/>
<dbReference type="Gene3D" id="1.20.1500.10">
    <property type="entry name" value="YheA/YmcA-like"/>
    <property type="match status" value="1"/>
</dbReference>
<feature type="coiled-coil region" evidence="1">
    <location>
        <begin position="20"/>
        <end position="110"/>
    </location>
</feature>
<dbReference type="GeneID" id="8827272"/>
<proteinExistence type="predicted"/>
<organism evidence="2 3">
    <name type="scientific">Aciduliprofundum boonei (strain DSM 19572 / T469)</name>
    <dbReference type="NCBI Taxonomy" id="439481"/>
    <lineage>
        <taxon>Archaea</taxon>
        <taxon>Methanobacteriati</taxon>
        <taxon>Thermoplasmatota</taxon>
        <taxon>DHVE2 group</taxon>
        <taxon>Candidatus Aciduliprofundum</taxon>
    </lineage>
</organism>
<dbReference type="InterPro" id="IPR023378">
    <property type="entry name" value="YheA/YmcA-like_dom_sf"/>
</dbReference>
<keyword evidence="3" id="KW-1185">Reference proteome</keyword>
<dbReference type="EMBL" id="CP001941">
    <property type="protein sequence ID" value="ADD08141.1"/>
    <property type="molecule type" value="Genomic_DNA"/>
</dbReference>
<dbReference type="RefSeq" id="WP_008084478.1">
    <property type="nucleotide sequence ID" value="NC_013926.1"/>
</dbReference>
<dbReference type="Pfam" id="PF06133">
    <property type="entry name" value="Com_YlbF"/>
    <property type="match status" value="1"/>
</dbReference>
<dbReference type="Proteomes" id="UP000001400">
    <property type="component" value="Chromosome"/>
</dbReference>
<reference evidence="2" key="1">
    <citation type="submission" date="2010-02" db="EMBL/GenBank/DDBJ databases">
        <title>Complete sequence of Aciduliprofundum boonei T469.</title>
        <authorList>
            <consortium name="US DOE Joint Genome Institute"/>
            <person name="Lucas S."/>
            <person name="Copeland A."/>
            <person name="Lapidus A."/>
            <person name="Cheng J.-F."/>
            <person name="Bruce D."/>
            <person name="Goodwin L."/>
            <person name="Pitluck S."/>
            <person name="Saunders E."/>
            <person name="Detter J.C."/>
            <person name="Han C."/>
            <person name="Tapia R."/>
            <person name="Land M."/>
            <person name="Hauser L."/>
            <person name="Kyrpides N."/>
            <person name="Mikhailova N."/>
            <person name="Flores G."/>
            <person name="Reysenbach A.-L."/>
            <person name="Woyke T."/>
        </authorList>
    </citation>
    <scope>NUCLEOTIDE SEQUENCE</scope>
    <source>
        <strain evidence="2">T469</strain>
    </source>
</reference>
<dbReference type="STRING" id="439481.Aboo_0330"/>
<gene>
    <name evidence="2" type="ordered locus">Aboo_0330</name>
</gene>
<accession>B5IDR5</accession>
<evidence type="ECO:0000313" key="2">
    <source>
        <dbReference type="EMBL" id="ADD08141.1"/>
    </source>
</evidence>
<dbReference type="SUPFAM" id="SSF158622">
    <property type="entry name" value="YheA/YmcA-like"/>
    <property type="match status" value="1"/>
</dbReference>
<dbReference type="KEGG" id="abi:Aboo_0330"/>
<sequence>MTKEDILNKAKELGKALKESDEYKELVEAEKALNEDEETQKLLNDYNAKAQEIQLRQMTGENVNDSMMELQDLEKKIMDSESMKKYSQAEKNFKELIESANQAIVDAMEEEEQKE</sequence>
<dbReference type="OrthoDB" id="378944at2157"/>
<evidence type="ECO:0000256" key="1">
    <source>
        <dbReference type="SAM" id="Coils"/>
    </source>
</evidence>